<dbReference type="NCBIfam" id="TIGR01484">
    <property type="entry name" value="HAD-SF-IIB"/>
    <property type="match status" value="1"/>
</dbReference>
<dbReference type="GO" id="GO:0016791">
    <property type="term" value="F:phosphatase activity"/>
    <property type="evidence" value="ECO:0007669"/>
    <property type="project" value="TreeGrafter"/>
</dbReference>
<evidence type="ECO:0000313" key="1">
    <source>
        <dbReference type="EMBL" id="KYG34367.1"/>
    </source>
</evidence>
<name>A0A161PL98_9BACI</name>
<dbReference type="SFLD" id="SFLDG01144">
    <property type="entry name" value="C2.B.4:_PGP_Like"/>
    <property type="match status" value="1"/>
</dbReference>
<dbReference type="AlphaFoldDB" id="A0A161PL98"/>
<dbReference type="Gene3D" id="3.40.50.1000">
    <property type="entry name" value="HAD superfamily/HAD-like"/>
    <property type="match status" value="1"/>
</dbReference>
<dbReference type="PROSITE" id="PS01229">
    <property type="entry name" value="COF_2"/>
    <property type="match status" value="1"/>
</dbReference>
<dbReference type="EMBL" id="LTAO01000002">
    <property type="protein sequence ID" value="KYG34367.1"/>
    <property type="molecule type" value="Genomic_DNA"/>
</dbReference>
<dbReference type="SUPFAM" id="SSF56784">
    <property type="entry name" value="HAD-like"/>
    <property type="match status" value="1"/>
</dbReference>
<dbReference type="SFLD" id="SFLDS00003">
    <property type="entry name" value="Haloacid_Dehalogenase"/>
    <property type="match status" value="1"/>
</dbReference>
<dbReference type="GO" id="GO:0005829">
    <property type="term" value="C:cytosol"/>
    <property type="evidence" value="ECO:0007669"/>
    <property type="project" value="TreeGrafter"/>
</dbReference>
<dbReference type="PANTHER" id="PTHR10000:SF55">
    <property type="entry name" value="5-AMINO-6-(5-PHOSPHO-D-RIBITYLAMINO)URACIL PHOSPHATASE YCSE"/>
    <property type="match status" value="1"/>
</dbReference>
<organism evidence="1 2">
    <name type="scientific">Alkalihalobacillus trypoxylicola</name>
    <dbReference type="NCBI Taxonomy" id="519424"/>
    <lineage>
        <taxon>Bacteria</taxon>
        <taxon>Bacillati</taxon>
        <taxon>Bacillota</taxon>
        <taxon>Bacilli</taxon>
        <taxon>Bacillales</taxon>
        <taxon>Bacillaceae</taxon>
        <taxon>Alkalihalobacillus</taxon>
    </lineage>
</organism>
<proteinExistence type="predicted"/>
<dbReference type="InterPro" id="IPR006379">
    <property type="entry name" value="HAD-SF_hydro_IIB"/>
</dbReference>
<dbReference type="OrthoDB" id="9781413at2"/>
<dbReference type="STRING" id="519424.AZF04_14345"/>
<dbReference type="Pfam" id="PF08282">
    <property type="entry name" value="Hydrolase_3"/>
    <property type="match status" value="2"/>
</dbReference>
<dbReference type="RefSeq" id="WP_061947535.1">
    <property type="nucleotide sequence ID" value="NZ_LTAO01000002.1"/>
</dbReference>
<dbReference type="GO" id="GO:0000287">
    <property type="term" value="F:magnesium ion binding"/>
    <property type="evidence" value="ECO:0007669"/>
    <property type="project" value="TreeGrafter"/>
</dbReference>
<dbReference type="CDD" id="cd07516">
    <property type="entry name" value="HAD_Pase"/>
    <property type="match status" value="1"/>
</dbReference>
<accession>A0A161PL98</accession>
<evidence type="ECO:0000313" key="2">
    <source>
        <dbReference type="Proteomes" id="UP000075806"/>
    </source>
</evidence>
<gene>
    <name evidence="1" type="ORF">AZF04_14345</name>
</gene>
<dbReference type="SFLD" id="SFLDG01140">
    <property type="entry name" value="C2.B:_Phosphomannomutase_and_P"/>
    <property type="match status" value="1"/>
</dbReference>
<dbReference type="Gene3D" id="3.30.1240.10">
    <property type="match status" value="1"/>
</dbReference>
<dbReference type="Proteomes" id="UP000075806">
    <property type="component" value="Unassembled WGS sequence"/>
</dbReference>
<sequence>MERKSIKLVALDMDGTLLNTSHEVSVENQRAIREAREQGVEVILCTGRSLNTSSKYAKTLELNSYHITVNGSEIWGPTGEILERVTLETSDIETFFELMNTYKTGYWAVTEKQVWNGELPENIHEHTWLKFGFNFDDEITRDQLLEDIHSKGTYEISNSHPLNIEVNVLGINKANAIKKVCEKLQISMDEVLTCGDSLNDLAMIKEAGVGVAMGNAQEIVKKEANWITATNNEDGVAKAIDKFVLNK</sequence>
<keyword evidence="2" id="KW-1185">Reference proteome</keyword>
<comment type="caution">
    <text evidence="1">The sequence shown here is derived from an EMBL/GenBank/DDBJ whole genome shotgun (WGS) entry which is preliminary data.</text>
</comment>
<dbReference type="PANTHER" id="PTHR10000">
    <property type="entry name" value="PHOSPHOSERINE PHOSPHATASE"/>
    <property type="match status" value="1"/>
</dbReference>
<dbReference type="PROSITE" id="PS01228">
    <property type="entry name" value="COF_1"/>
    <property type="match status" value="1"/>
</dbReference>
<dbReference type="InterPro" id="IPR036412">
    <property type="entry name" value="HAD-like_sf"/>
</dbReference>
<dbReference type="InterPro" id="IPR023214">
    <property type="entry name" value="HAD_sf"/>
</dbReference>
<reference evidence="1" key="1">
    <citation type="submission" date="2016-02" db="EMBL/GenBank/DDBJ databases">
        <title>Genome sequence of Bacillus trypoxylicola KCTC 13244(T).</title>
        <authorList>
            <person name="Jeong H."/>
            <person name="Park S.-H."/>
            <person name="Choi S.-K."/>
        </authorList>
    </citation>
    <scope>NUCLEOTIDE SEQUENCE [LARGE SCALE GENOMIC DNA]</scope>
    <source>
        <strain evidence="1">KCTC 13244</strain>
    </source>
</reference>
<protein>
    <submittedName>
        <fullName evidence="1">Phosphoglycolate phosphatase</fullName>
    </submittedName>
</protein>